<dbReference type="InterPro" id="IPR048389">
    <property type="entry name" value="YciQ-like_C"/>
</dbReference>
<feature type="transmembrane region" description="Helical" evidence="2">
    <location>
        <begin position="225"/>
        <end position="249"/>
    </location>
</feature>
<name>A0A1G2MHX2_9BACT</name>
<dbReference type="Pfam" id="PF20990">
    <property type="entry name" value="DUF2207_C"/>
    <property type="match status" value="1"/>
</dbReference>
<evidence type="ECO:0000256" key="2">
    <source>
        <dbReference type="SAM" id="Phobius"/>
    </source>
</evidence>
<accession>A0A1G2MHX2</accession>
<dbReference type="InterPro" id="IPR018702">
    <property type="entry name" value="DUF2207"/>
</dbReference>
<organism evidence="5 6">
    <name type="scientific">Candidatus Taylorbacteria bacterium RIFCSPHIGHO2_02_FULL_43_32b</name>
    <dbReference type="NCBI Taxonomy" id="1802306"/>
    <lineage>
        <taxon>Bacteria</taxon>
        <taxon>Candidatus Tayloriibacteriota</taxon>
    </lineage>
</organism>
<evidence type="ECO:0000313" key="6">
    <source>
        <dbReference type="Proteomes" id="UP000177130"/>
    </source>
</evidence>
<evidence type="ECO:0008006" key="7">
    <source>
        <dbReference type="Google" id="ProtNLM"/>
    </source>
</evidence>
<protein>
    <recommendedName>
        <fullName evidence="7">DUF2207 domain-containing protein</fullName>
    </recommendedName>
</protein>
<evidence type="ECO:0000256" key="1">
    <source>
        <dbReference type="SAM" id="MobiDB-lite"/>
    </source>
</evidence>
<feature type="domain" description="Predicted membrane protein YciQ-like C-terminal" evidence="4">
    <location>
        <begin position="263"/>
        <end position="507"/>
    </location>
</feature>
<dbReference type="Proteomes" id="UP000177130">
    <property type="component" value="Unassembled WGS sequence"/>
</dbReference>
<keyword evidence="2" id="KW-0812">Transmembrane</keyword>
<feature type="transmembrane region" description="Helical" evidence="2">
    <location>
        <begin position="426"/>
        <end position="447"/>
    </location>
</feature>
<evidence type="ECO:0000259" key="3">
    <source>
        <dbReference type="Pfam" id="PF09972"/>
    </source>
</evidence>
<reference evidence="5 6" key="1">
    <citation type="journal article" date="2016" name="Nat. Commun.">
        <title>Thousands of microbial genomes shed light on interconnected biogeochemical processes in an aquifer system.</title>
        <authorList>
            <person name="Anantharaman K."/>
            <person name="Brown C.T."/>
            <person name="Hug L.A."/>
            <person name="Sharon I."/>
            <person name="Castelle C.J."/>
            <person name="Probst A.J."/>
            <person name="Thomas B.C."/>
            <person name="Singh A."/>
            <person name="Wilkins M.J."/>
            <person name="Karaoz U."/>
            <person name="Brodie E.L."/>
            <person name="Williams K.H."/>
            <person name="Hubbard S.S."/>
            <person name="Banfield J.F."/>
        </authorList>
    </citation>
    <scope>NUCLEOTIDE SEQUENCE [LARGE SCALE GENOMIC DNA]</scope>
</reference>
<keyword evidence="2" id="KW-1133">Transmembrane helix</keyword>
<dbReference type="STRING" id="1802306.A3C72_00635"/>
<dbReference type="EMBL" id="MHRK01000051">
    <property type="protein sequence ID" value="OHA22592.1"/>
    <property type="molecule type" value="Genomic_DNA"/>
</dbReference>
<dbReference type="AlphaFoldDB" id="A0A1G2MHX2"/>
<dbReference type="Pfam" id="PF09972">
    <property type="entry name" value="DUF2207"/>
    <property type="match status" value="1"/>
</dbReference>
<comment type="caution">
    <text evidence="5">The sequence shown here is derived from an EMBL/GenBank/DDBJ whole genome shotgun (WGS) entry which is preliminary data.</text>
</comment>
<sequence length="584" mass="64958">MIAAPFFAGAQVDRSYYYESISQKFTVNEDTTVDVEETQTYRFNGEYNKGWRSIPLNKVSDITEVEVIDAATLIPLVRVFSSLDKTDPVSWGKYYVSRSGGNLNIEWYYRAQNESRGWILKYRLIGGVSFLKEKDELYWNLLTDYDVPVLRADATVVIPGNTYSPNDLQSEIYVQSAENPNKIIQNNRTYYFSADNIATRGVVTIAAGWPEGLLDRGAFWRQFLLVHYVPILSVFIILATIIFITVYWYRTEKVGQGRGTIVPEYEPPRKLPPAMAEVIVREKVTPKGWAATVVDLAVRGHVKITEQSFELFGKLFASWIPKNYVIERADSPKTDPLQDYEKKFMEVLMPAGRFSTKEVKIDRIRGRQLYVEMKKLEKELYKETELDTNAYAKPVSKDAYSTIGLFILLFGGVFSVPFGLEMAERGFRYLILVAVVGLCSLAIWLFVKFEARLSAEGAISKEEWLGFKMYLEKAEKYRLQNLTPETFEKFLPYAIIFGVEKQWGKAFEGITLEPPNWYSSTGQVHAAAFGTSSGGFSSGFSASAFSASFSSSFTSAFSSSGGAGASGGGGGAGGGGGGGGGGAS</sequence>
<feature type="transmembrane region" description="Helical" evidence="2">
    <location>
        <begin position="399"/>
        <end position="420"/>
    </location>
</feature>
<evidence type="ECO:0000259" key="4">
    <source>
        <dbReference type="Pfam" id="PF20990"/>
    </source>
</evidence>
<evidence type="ECO:0000313" key="5">
    <source>
        <dbReference type="EMBL" id="OHA22592.1"/>
    </source>
</evidence>
<gene>
    <name evidence="5" type="ORF">A3C72_00635</name>
</gene>
<feature type="region of interest" description="Disordered" evidence="1">
    <location>
        <begin position="564"/>
        <end position="584"/>
    </location>
</feature>
<proteinExistence type="predicted"/>
<keyword evidence="2" id="KW-0472">Membrane</keyword>
<feature type="domain" description="DUF2207" evidence="3">
    <location>
        <begin position="24"/>
        <end position="209"/>
    </location>
</feature>